<dbReference type="PANTHER" id="PTHR24215">
    <property type="entry name" value="RHO-GTPASE-ACTIVATING PROTEIN LRG1"/>
    <property type="match status" value="1"/>
</dbReference>
<keyword evidence="6" id="KW-0440">LIM domain</keyword>
<gene>
    <name evidence="10" type="ORF">EV44_g6356</name>
</gene>
<evidence type="ECO:0000256" key="6">
    <source>
        <dbReference type="PROSITE-ProRule" id="PRU00125"/>
    </source>
</evidence>
<dbReference type="PROSITE" id="PS50023">
    <property type="entry name" value="LIM_DOMAIN_2"/>
    <property type="match status" value="3"/>
</dbReference>
<comment type="subcellular location">
    <subcellularLocation>
        <location evidence="1">Nucleus</location>
    </subcellularLocation>
</comment>
<feature type="domain" description="LIM zinc-binding" evidence="8">
    <location>
        <begin position="177"/>
        <end position="237"/>
    </location>
</feature>
<dbReference type="PANTHER" id="PTHR24215:SF10">
    <property type="entry name" value="RHO-GTPASE-ACTIVATING PROTEIN LRG1"/>
    <property type="match status" value="1"/>
</dbReference>
<evidence type="ECO:0000313" key="11">
    <source>
        <dbReference type="Proteomes" id="UP000030854"/>
    </source>
</evidence>
<organism evidence="10 11">
    <name type="scientific">Uncinula necator</name>
    <name type="common">Grape powdery mildew</name>
    <dbReference type="NCBI Taxonomy" id="52586"/>
    <lineage>
        <taxon>Eukaryota</taxon>
        <taxon>Fungi</taxon>
        <taxon>Dikarya</taxon>
        <taxon>Ascomycota</taxon>
        <taxon>Pezizomycotina</taxon>
        <taxon>Leotiomycetes</taxon>
        <taxon>Erysiphales</taxon>
        <taxon>Erysiphaceae</taxon>
        <taxon>Erysiphe</taxon>
    </lineage>
</organism>
<evidence type="ECO:0000256" key="1">
    <source>
        <dbReference type="ARBA" id="ARBA00004123"/>
    </source>
</evidence>
<feature type="region of interest" description="Disordered" evidence="7">
    <location>
        <begin position="1"/>
        <end position="109"/>
    </location>
</feature>
<dbReference type="HOGENOM" id="CLU_001321_1_0_1"/>
<evidence type="ECO:0000256" key="7">
    <source>
        <dbReference type="SAM" id="MobiDB-lite"/>
    </source>
</evidence>
<dbReference type="GO" id="GO:0005096">
    <property type="term" value="F:GTPase activator activity"/>
    <property type="evidence" value="ECO:0007669"/>
    <property type="project" value="EnsemblFungi"/>
</dbReference>
<dbReference type="CDD" id="cd09392">
    <property type="entry name" value="LIM2_Lrg1p_like"/>
    <property type="match status" value="1"/>
</dbReference>
<keyword evidence="5" id="KW-0539">Nucleus</keyword>
<evidence type="ECO:0008006" key="12">
    <source>
        <dbReference type="Google" id="ProtNLM"/>
    </source>
</evidence>
<feature type="region of interest" description="Disordered" evidence="7">
    <location>
        <begin position="589"/>
        <end position="630"/>
    </location>
</feature>
<dbReference type="GO" id="GO:0032956">
    <property type="term" value="P:regulation of actin cytoskeleton organization"/>
    <property type="evidence" value="ECO:0007669"/>
    <property type="project" value="EnsemblFungi"/>
</dbReference>
<feature type="region of interest" description="Disordered" evidence="7">
    <location>
        <begin position="758"/>
        <end position="783"/>
    </location>
</feature>
<dbReference type="Gene3D" id="2.10.110.10">
    <property type="entry name" value="Cysteine Rich Protein"/>
    <property type="match status" value="4"/>
</dbReference>
<feature type="domain" description="LIM zinc-binding" evidence="8">
    <location>
        <begin position="489"/>
        <end position="552"/>
    </location>
</feature>
<evidence type="ECO:0000256" key="5">
    <source>
        <dbReference type="ARBA" id="ARBA00023242"/>
    </source>
</evidence>
<dbReference type="InterPro" id="IPR001781">
    <property type="entry name" value="Znf_LIM"/>
</dbReference>
<feature type="compositionally biased region" description="Polar residues" evidence="7">
    <location>
        <begin position="589"/>
        <end position="617"/>
    </location>
</feature>
<protein>
    <recommendedName>
        <fullName evidence="12">Rho gtpase activator</fullName>
    </recommendedName>
</protein>
<dbReference type="Pfam" id="PF00412">
    <property type="entry name" value="LIM"/>
    <property type="match status" value="2"/>
</dbReference>
<dbReference type="InterPro" id="IPR000198">
    <property type="entry name" value="RhoGAP_dom"/>
</dbReference>
<dbReference type="SUPFAM" id="SSF57716">
    <property type="entry name" value="Glucocorticoid receptor-like (DNA-binding domain)"/>
    <property type="match status" value="3"/>
</dbReference>
<dbReference type="CDD" id="cd09391">
    <property type="entry name" value="LIM1_Lrg1p_like"/>
    <property type="match status" value="1"/>
</dbReference>
<feature type="region of interest" description="Disordered" evidence="7">
    <location>
        <begin position="653"/>
        <end position="702"/>
    </location>
</feature>
<feature type="compositionally biased region" description="Basic and acidic residues" evidence="7">
    <location>
        <begin position="38"/>
        <end position="58"/>
    </location>
</feature>
<dbReference type="FunFam" id="2.10.110.10:FF:000058">
    <property type="entry name" value="Rho GTPase activator Lrg11"/>
    <property type="match status" value="1"/>
</dbReference>
<evidence type="ECO:0000313" key="10">
    <source>
        <dbReference type="EMBL" id="KHJ30631.1"/>
    </source>
</evidence>
<name>A0A0B1P137_UNCNE</name>
<dbReference type="GO" id="GO:0000935">
    <property type="term" value="C:division septum"/>
    <property type="evidence" value="ECO:0007669"/>
    <property type="project" value="EnsemblFungi"/>
</dbReference>
<reference evidence="10 11" key="1">
    <citation type="journal article" date="2014" name="BMC Genomics">
        <title>Adaptive genomic structural variation in the grape powdery mildew pathogen, Erysiphe necator.</title>
        <authorList>
            <person name="Jones L."/>
            <person name="Riaz S."/>
            <person name="Morales-Cruz A."/>
            <person name="Amrine K.C."/>
            <person name="McGuire B."/>
            <person name="Gubler W.D."/>
            <person name="Walker M.A."/>
            <person name="Cantu D."/>
        </authorList>
    </citation>
    <scope>NUCLEOTIDE SEQUENCE [LARGE SCALE GENOMIC DNA]</scope>
    <source>
        <strain evidence="11">c</strain>
    </source>
</reference>
<feature type="domain" description="LIM zinc-binding" evidence="8">
    <location>
        <begin position="113"/>
        <end position="174"/>
    </location>
</feature>
<dbReference type="GO" id="GO:0005634">
    <property type="term" value="C:nucleus"/>
    <property type="evidence" value="ECO:0007669"/>
    <property type="project" value="UniProtKB-SubCell"/>
</dbReference>
<feature type="domain" description="Rho-GAP" evidence="9">
    <location>
        <begin position="855"/>
        <end position="1057"/>
    </location>
</feature>
<dbReference type="SUPFAM" id="SSF48350">
    <property type="entry name" value="GTPase activation domain, GAP"/>
    <property type="match status" value="1"/>
</dbReference>
<evidence type="ECO:0000259" key="8">
    <source>
        <dbReference type="PROSITE" id="PS50023"/>
    </source>
</evidence>
<comment type="caution">
    <text evidence="10">The sequence shown here is derived from an EMBL/GenBank/DDBJ whole genome shotgun (WGS) entry which is preliminary data.</text>
</comment>
<evidence type="ECO:0000256" key="2">
    <source>
        <dbReference type="ARBA" id="ARBA00022723"/>
    </source>
</evidence>
<dbReference type="AlphaFoldDB" id="A0A0B1P137"/>
<dbReference type="EMBL" id="JNVN01003849">
    <property type="protein sequence ID" value="KHJ30631.1"/>
    <property type="molecule type" value="Genomic_DNA"/>
</dbReference>
<evidence type="ECO:0000256" key="4">
    <source>
        <dbReference type="ARBA" id="ARBA00022833"/>
    </source>
</evidence>
<proteinExistence type="predicted"/>
<dbReference type="Pfam" id="PF00620">
    <property type="entry name" value="RhoGAP"/>
    <property type="match status" value="1"/>
</dbReference>
<keyword evidence="11" id="KW-1185">Reference proteome</keyword>
<dbReference type="GO" id="GO:0051285">
    <property type="term" value="C:cell cortex of cell tip"/>
    <property type="evidence" value="ECO:0007669"/>
    <property type="project" value="EnsemblFungi"/>
</dbReference>
<feature type="compositionally biased region" description="Low complexity" evidence="7">
    <location>
        <begin position="678"/>
        <end position="694"/>
    </location>
</feature>
<dbReference type="Proteomes" id="UP000030854">
    <property type="component" value="Unassembled WGS sequence"/>
</dbReference>
<dbReference type="FunFam" id="1.10.555.10:FF:000033">
    <property type="entry name" value="Rho GTPase activator (Lrg11)"/>
    <property type="match status" value="1"/>
</dbReference>
<dbReference type="PROSITE" id="PS00478">
    <property type="entry name" value="LIM_DOMAIN_1"/>
    <property type="match status" value="3"/>
</dbReference>
<dbReference type="FunFam" id="2.10.110.10:FF:000112">
    <property type="entry name" value="Rho GTPase activator (Lrg11)"/>
    <property type="match status" value="1"/>
</dbReference>
<accession>A0A0B1P137</accession>
<dbReference type="STRING" id="52586.A0A0B1P137"/>
<dbReference type="GO" id="GO:0007165">
    <property type="term" value="P:signal transduction"/>
    <property type="evidence" value="ECO:0007669"/>
    <property type="project" value="InterPro"/>
</dbReference>
<keyword evidence="2 6" id="KW-0479">Metal-binding</keyword>
<dbReference type="GO" id="GO:0030036">
    <property type="term" value="P:actin cytoskeleton organization"/>
    <property type="evidence" value="ECO:0007669"/>
    <property type="project" value="TreeGrafter"/>
</dbReference>
<feature type="compositionally biased region" description="Basic and acidic residues" evidence="7">
    <location>
        <begin position="8"/>
        <end position="31"/>
    </location>
</feature>
<keyword evidence="4 6" id="KW-0862">Zinc</keyword>
<dbReference type="SMART" id="SM00132">
    <property type="entry name" value="LIM"/>
    <property type="match status" value="3"/>
</dbReference>
<sequence>MGPLSERGPSDDNSRISYHTDEKSLQKDRDPNTASHSEALRAEEDRKLQPNRLHEELPARPILNPGNLGPETLPISPPGSVRGRQRNSSLPKTVGEHNTSRNRNGRTPSGNLRHCKKCGEVLKGQFVRALGGTFHLDCFRCQDCGQIVASKFFPIDEEKGEGQYPLCETDYFRRLDLICYKCNTALRGSYITALEKKYHINHFTCSVCPTVFGAQDSYYEHNGQVYCHYHYSTQFAQRCNGCYTAILKQFVEIFRNGQNQHWHPECYMIHKFWNVRLAPDLPQSSKDGNHNSFDDVTDERARNIIKDEEEKMEEKVYKIWSVLSTFEESSAACISDMLLHVSNGAYVDGVLVAKKFIWHVDVLFNSADKLDMTMRKFGPKGLSYTREAKLLCKKIVAFFALLSKTQETGVRKLGVTQELLALVTGLAHYLKLLIRICLQGTLRVEREQQDSNCLHEFLDNLRDMDASKSDEHSLEDTTGTPGLGAPNSDCCFSCKKTIEDECCRFQERRWHFTCLKCSKCHRELHQNLEDLRLNHGELHICCSNCQIDGSSKIVGGFERVTRLQQYVFLLRVALARLLTILRTSGTLPHTTDDPNLNGYNSNEGHRIQSSLGPNTLRSDARSKSYGNGVAQYRHSSSYENTLNDVRRLRSARMDQRLSSTIKKGRTSRIVNGPESQTAGNASADSLNNNLSSKLSGERDARGASRTELMFGHQDALTLDDIPRIVAAEQAKEQRPNAYKHARHEPFRTSVTEPKLINGVQRSFPSGNGPHQKATGESSQRREGGKKYFSELSALEYFIVRHVAVIAMQPMLEGHFTMEELLNLIESRKPTFWNKMGKAFKNDSKKVGKKKGVFGVPLEIIIERDGADSTDGIGPGALRIPAIVDDAVTTMRKMDLSVEGVFRKNGNIKRLNETTAIIDKDGCDVVDFSKENVVQIAALLKKYLRELPDPLLTYKLHRLFITSQKIADEDKRRRVLHLTCCLLPKAHRDCLEILCSFFNWVASFHQIDEESGSKMDTHNLATVIAPNILFTNAKTPVDDNFLAIEVVHTLIECNEQMCEIPEDLQSIMNDPTLFNNTTDLTTVKV</sequence>
<dbReference type="GO" id="GO:1903338">
    <property type="term" value="P:regulation of cell wall organization or biogenesis"/>
    <property type="evidence" value="ECO:0007669"/>
    <property type="project" value="EnsemblFungi"/>
</dbReference>
<evidence type="ECO:0000256" key="3">
    <source>
        <dbReference type="ARBA" id="ARBA00022737"/>
    </source>
</evidence>
<dbReference type="Gene3D" id="1.10.555.10">
    <property type="entry name" value="Rho GTPase activation protein"/>
    <property type="match status" value="1"/>
</dbReference>
<dbReference type="GO" id="GO:0046872">
    <property type="term" value="F:metal ion binding"/>
    <property type="evidence" value="ECO:0007669"/>
    <property type="project" value="UniProtKB-KW"/>
</dbReference>
<dbReference type="PROSITE" id="PS50238">
    <property type="entry name" value="RHOGAP"/>
    <property type="match status" value="1"/>
</dbReference>
<keyword evidence="3" id="KW-0677">Repeat</keyword>
<dbReference type="InterPro" id="IPR008936">
    <property type="entry name" value="Rho_GTPase_activation_prot"/>
</dbReference>
<evidence type="ECO:0000259" key="9">
    <source>
        <dbReference type="PROSITE" id="PS50238"/>
    </source>
</evidence>
<dbReference type="OMA" id="WQMQSSV"/>
<dbReference type="SMART" id="SM00324">
    <property type="entry name" value="RhoGAP"/>
    <property type="match status" value="1"/>
</dbReference>